<evidence type="ECO:0000313" key="3">
    <source>
        <dbReference type="Proteomes" id="UP001254608"/>
    </source>
</evidence>
<keyword evidence="1" id="KW-0472">Membrane</keyword>
<feature type="transmembrane region" description="Helical" evidence="1">
    <location>
        <begin position="16"/>
        <end position="36"/>
    </location>
</feature>
<comment type="caution">
    <text evidence="2">The sequence shown here is derived from an EMBL/GenBank/DDBJ whole genome shotgun (WGS) entry which is preliminary data.</text>
</comment>
<accession>A0ABU2WKK9</accession>
<keyword evidence="1" id="KW-0812">Transmembrane</keyword>
<evidence type="ECO:0000256" key="1">
    <source>
        <dbReference type="SAM" id="Phobius"/>
    </source>
</evidence>
<reference evidence="2 3" key="1">
    <citation type="submission" date="2023-09" db="EMBL/GenBank/DDBJ databases">
        <authorList>
            <person name="Rey-Velasco X."/>
        </authorList>
    </citation>
    <scope>NUCLEOTIDE SEQUENCE [LARGE SCALE GENOMIC DNA]</scope>
    <source>
        <strain evidence="2 3">W345</strain>
    </source>
</reference>
<evidence type="ECO:0000313" key="2">
    <source>
        <dbReference type="EMBL" id="MDT0498055.1"/>
    </source>
</evidence>
<protein>
    <submittedName>
        <fullName evidence="2">Pilus assembly protein TadG-related protein</fullName>
    </submittedName>
</protein>
<dbReference type="Proteomes" id="UP001254608">
    <property type="component" value="Unassembled WGS sequence"/>
</dbReference>
<keyword evidence="3" id="KW-1185">Reference proteome</keyword>
<dbReference type="RefSeq" id="WP_311365445.1">
    <property type="nucleotide sequence ID" value="NZ_JAVRIC010000016.1"/>
</dbReference>
<dbReference type="EMBL" id="JAVRIC010000016">
    <property type="protein sequence ID" value="MDT0498055.1"/>
    <property type="molecule type" value="Genomic_DNA"/>
</dbReference>
<sequence length="632" mass="65370">MEYGYSLHGRHRQRGAVAVIAGIGLIAMLSAVFLALDIGNLYFAKRVLQKQADMAALDASRAIARCDGTEMATKKDVEDNIKLSLETNGASWTTLEEGGSFFEVGKETSSAGSRTFTLTDIDEADAVYVELHRPFPRRFFPFPTEGSSANELVVYASARQIPQVAMSVGSTLLSLDTTQSILLNALLGTLLRTDIQLDVASYHALADASVTLGSIAVELGLATSENDPRGINSLLTTDIELPLLLNAIATTLDVTVGAVDLLVTRGIVENLADVVDPSITVSPGNVVIVENGLEGVVGALPINVLELLRGLAEGGAEGIPVAVDLSAEALKPLLGPLSAIVGSLADLQVSINIIEPSQIAAGAPGYFSDGAPRVRARTSQVAIVVNANLLSILNPAALLGADGAGAISLAVVVEAAQAESVAEAVQCQDLHHPEPAVDVLSKTATLRAGIGAYLPGGAAPEGVDSLEAPTKLISLSLLGLPILKLGLADPVIVSVIGNEGIADTVEGPYPAATEASADSALSPLVSDLIDSVNAVLADGGLVFEDPSLLGGVLWLVLKLLDILHITDLLNVLTNFLVDLLTPLLTAIDSLVFALLDLLGISIADVDVTIQSLEVKQPLVFTHSPMGDQAAAP</sequence>
<name>A0ABU2WKK9_9GAMM</name>
<keyword evidence="1" id="KW-1133">Transmembrane helix</keyword>
<organism evidence="2 3">
    <name type="scientific">Banduia mediterranea</name>
    <dbReference type="NCBI Taxonomy" id="3075609"/>
    <lineage>
        <taxon>Bacteria</taxon>
        <taxon>Pseudomonadati</taxon>
        <taxon>Pseudomonadota</taxon>
        <taxon>Gammaproteobacteria</taxon>
        <taxon>Nevskiales</taxon>
        <taxon>Algiphilaceae</taxon>
        <taxon>Banduia</taxon>
    </lineage>
</organism>
<proteinExistence type="predicted"/>
<gene>
    <name evidence="2" type="ORF">RM530_11870</name>
</gene>